<keyword evidence="1" id="KW-0732">Signal</keyword>
<evidence type="ECO:0000259" key="2">
    <source>
        <dbReference type="PROSITE" id="PS50933"/>
    </source>
</evidence>
<reference evidence="4" key="1">
    <citation type="journal article" date="2019" name="Int. J. Syst. Evol. Microbiol.">
        <title>The Global Catalogue of Microorganisms (GCM) 10K type strain sequencing project: providing services to taxonomists for standard genome sequencing and annotation.</title>
        <authorList>
            <consortium name="The Broad Institute Genomics Platform"/>
            <consortium name="The Broad Institute Genome Sequencing Center for Infectious Disease"/>
            <person name="Wu L."/>
            <person name="Ma J."/>
        </authorList>
    </citation>
    <scope>NUCLEOTIDE SEQUENCE [LARGE SCALE GENOMIC DNA]</scope>
    <source>
        <strain evidence="4">CCUG 55491</strain>
    </source>
</reference>
<proteinExistence type="predicted"/>
<protein>
    <submittedName>
        <fullName evidence="3">CHRD domain-containing protein</fullName>
    </submittedName>
</protein>
<dbReference type="Pfam" id="PF07452">
    <property type="entry name" value="CHRD"/>
    <property type="match status" value="1"/>
</dbReference>
<dbReference type="InterPro" id="IPR010895">
    <property type="entry name" value="CHRD"/>
</dbReference>
<dbReference type="EMBL" id="JBHTIH010000003">
    <property type="protein sequence ID" value="MFD0739401.1"/>
    <property type="molecule type" value="Genomic_DNA"/>
</dbReference>
<gene>
    <name evidence="3" type="ORF">ACFQZQ_08920</name>
</gene>
<evidence type="ECO:0000313" key="3">
    <source>
        <dbReference type="EMBL" id="MFD0739401.1"/>
    </source>
</evidence>
<feature type="chain" id="PRO_5046714775" evidence="1">
    <location>
        <begin position="28"/>
        <end position="164"/>
    </location>
</feature>
<name>A0ABW2YS17_9GAMM</name>
<evidence type="ECO:0000256" key="1">
    <source>
        <dbReference type="SAM" id="SignalP"/>
    </source>
</evidence>
<organism evidence="3 4">
    <name type="scientific">Lysobacter koreensis</name>
    <dbReference type="NCBI Taxonomy" id="266122"/>
    <lineage>
        <taxon>Bacteria</taxon>
        <taxon>Pseudomonadati</taxon>
        <taxon>Pseudomonadota</taxon>
        <taxon>Gammaproteobacteria</taxon>
        <taxon>Lysobacterales</taxon>
        <taxon>Lysobacteraceae</taxon>
        <taxon>Lysobacter</taxon>
    </lineage>
</organism>
<feature type="signal peptide" evidence="1">
    <location>
        <begin position="1"/>
        <end position="27"/>
    </location>
</feature>
<dbReference type="PROSITE" id="PS50933">
    <property type="entry name" value="CHRD"/>
    <property type="match status" value="1"/>
</dbReference>
<feature type="domain" description="CHRD" evidence="2">
    <location>
        <begin position="28"/>
        <end position="150"/>
    </location>
</feature>
<keyword evidence="4" id="KW-1185">Reference proteome</keyword>
<dbReference type="SMART" id="SM00754">
    <property type="entry name" value="CHRD"/>
    <property type="match status" value="1"/>
</dbReference>
<evidence type="ECO:0000313" key="4">
    <source>
        <dbReference type="Proteomes" id="UP001597090"/>
    </source>
</evidence>
<dbReference type="Proteomes" id="UP001597090">
    <property type="component" value="Unassembled WGS sequence"/>
</dbReference>
<accession>A0ABW2YS17</accession>
<comment type="caution">
    <text evidence="3">The sequence shown here is derived from an EMBL/GenBank/DDBJ whole genome shotgun (WGS) entry which is preliminary data.</text>
</comment>
<dbReference type="RefSeq" id="WP_386812399.1">
    <property type="nucleotide sequence ID" value="NZ_JBHTIH010000003.1"/>
</dbReference>
<sequence>MAQTRLPRPARLAVLACALLAPVAANAAELKLRALLSGSNVVSATESPAVGEARVMLADDNGVRVDLVYSELEEKAIGAELRIGKANENGSVIEKLDLDVDESDGRVVGALFDTSPEEAARIRAGEAYLVITTIEHPNGVIRGQLVPQPVRLPEPPPELPLADD</sequence>